<feature type="compositionally biased region" description="Basic and acidic residues" evidence="6">
    <location>
        <begin position="173"/>
        <end position="185"/>
    </location>
</feature>
<keyword evidence="8" id="KW-1185">Reference proteome</keyword>
<evidence type="ECO:0000256" key="5">
    <source>
        <dbReference type="RuleBase" id="RU364033"/>
    </source>
</evidence>
<dbReference type="Proteomes" id="UP000673691">
    <property type="component" value="Unassembled WGS sequence"/>
</dbReference>
<dbReference type="GO" id="GO:0000993">
    <property type="term" value="F:RNA polymerase II complex binding"/>
    <property type="evidence" value="ECO:0007669"/>
    <property type="project" value="TreeGrafter"/>
</dbReference>
<dbReference type="AlphaFoldDB" id="A0A8H7ZYE3"/>
<evidence type="ECO:0000256" key="2">
    <source>
        <dbReference type="ARBA" id="ARBA00009730"/>
    </source>
</evidence>
<dbReference type="EMBL" id="JAEFCI010003352">
    <property type="protein sequence ID" value="KAG5461637.1"/>
    <property type="molecule type" value="Genomic_DNA"/>
</dbReference>
<evidence type="ECO:0000313" key="8">
    <source>
        <dbReference type="Proteomes" id="UP000673691"/>
    </source>
</evidence>
<evidence type="ECO:0000313" key="7">
    <source>
        <dbReference type="EMBL" id="KAG5461637.1"/>
    </source>
</evidence>
<keyword evidence="5" id="KW-0863">Zinc-finger</keyword>
<keyword evidence="3 5" id="KW-0862">Zinc</keyword>
<evidence type="ECO:0000256" key="6">
    <source>
        <dbReference type="SAM" id="MobiDB-lite"/>
    </source>
</evidence>
<gene>
    <name evidence="7" type="ORF">BJ554DRAFT_6137</name>
</gene>
<comment type="caution">
    <text evidence="7">The sequence shown here is derived from an EMBL/GenBank/DDBJ whole genome shotgun (WGS) entry which is preliminary data.</text>
</comment>
<feature type="region of interest" description="Disordered" evidence="6">
    <location>
        <begin position="1"/>
        <end position="20"/>
    </location>
</feature>
<organism evidence="7 8">
    <name type="scientific">Olpidium bornovanus</name>
    <dbReference type="NCBI Taxonomy" id="278681"/>
    <lineage>
        <taxon>Eukaryota</taxon>
        <taxon>Fungi</taxon>
        <taxon>Fungi incertae sedis</taxon>
        <taxon>Olpidiomycota</taxon>
        <taxon>Olpidiomycotina</taxon>
        <taxon>Olpidiomycetes</taxon>
        <taxon>Olpidiales</taxon>
        <taxon>Olpidiaceae</taxon>
        <taxon>Olpidium</taxon>
    </lineage>
</organism>
<proteinExistence type="inferred from homology"/>
<dbReference type="SUPFAM" id="SSF57783">
    <property type="entry name" value="Zinc beta-ribbon"/>
    <property type="match status" value="1"/>
</dbReference>
<dbReference type="InterPro" id="IPR038567">
    <property type="entry name" value="T_Elf1_sf"/>
</dbReference>
<feature type="non-terminal residue" evidence="7">
    <location>
        <position position="1"/>
    </location>
</feature>
<sequence length="216" mass="23761">EDPFFPFPETRRNPPPPIAGTGPRVRACVRACVRVCVCHGKAEDEAEAAGEGKGEAGNAVQLPVLQPREVRDREAVGKTGWGAQRRVWGCSVSRPKGNKSAGIGEIKCRVCQITWQTNITPLSHAIDVYSDWIDACEENNRGGAGPPPPAGNAGREIYVDPSSARGYEFEVEQNDRLPTHARVEGEGEEETEEVDEDRERYRWLDANPRSPAPPRH</sequence>
<dbReference type="PANTHER" id="PTHR20934:SF0">
    <property type="entry name" value="TRANSCRIPTION ELONGATION FACTOR 1 HOMOLOG"/>
    <property type="match status" value="1"/>
</dbReference>
<keyword evidence="5" id="KW-0805">Transcription regulation</keyword>
<comment type="function">
    <text evidence="5">Transcription elongation factor implicated in the maintenance of proper chromatin structure in actively transcribed regions.</text>
</comment>
<dbReference type="PANTHER" id="PTHR20934">
    <property type="entry name" value="TRANSCRIPTION ELONGATION FACTOR 1 HOMOLOG"/>
    <property type="match status" value="1"/>
</dbReference>
<dbReference type="GO" id="GO:0006368">
    <property type="term" value="P:transcription elongation by RNA polymerase II"/>
    <property type="evidence" value="ECO:0007669"/>
    <property type="project" value="TreeGrafter"/>
</dbReference>
<evidence type="ECO:0000256" key="4">
    <source>
        <dbReference type="ARBA" id="ARBA00023242"/>
    </source>
</evidence>
<dbReference type="InterPro" id="IPR007808">
    <property type="entry name" value="Elf1"/>
</dbReference>
<dbReference type="OrthoDB" id="445983at2759"/>
<dbReference type="GO" id="GO:0008270">
    <property type="term" value="F:zinc ion binding"/>
    <property type="evidence" value="ECO:0007669"/>
    <property type="project" value="UniProtKB-KW"/>
</dbReference>
<evidence type="ECO:0000256" key="3">
    <source>
        <dbReference type="ARBA" id="ARBA00022833"/>
    </source>
</evidence>
<dbReference type="Pfam" id="PF05129">
    <property type="entry name" value="Zn_ribbon_Elf1"/>
    <property type="match status" value="1"/>
</dbReference>
<protein>
    <recommendedName>
        <fullName evidence="5">Transcription elongation factor 1 homolog</fullName>
    </recommendedName>
</protein>
<accession>A0A8H7ZYE3</accession>
<feature type="region of interest" description="Disordered" evidence="6">
    <location>
        <begin position="172"/>
        <end position="216"/>
    </location>
</feature>
<keyword evidence="5" id="KW-0479">Metal-binding</keyword>
<comment type="similarity">
    <text evidence="2 5">Belongs to the ELOF1 family.</text>
</comment>
<evidence type="ECO:0000256" key="1">
    <source>
        <dbReference type="ARBA" id="ARBA00004123"/>
    </source>
</evidence>
<feature type="compositionally biased region" description="Acidic residues" evidence="6">
    <location>
        <begin position="186"/>
        <end position="196"/>
    </location>
</feature>
<name>A0A8H7ZYE3_9FUNG</name>
<dbReference type="Gene3D" id="2.20.25.190">
    <property type="match status" value="1"/>
</dbReference>
<keyword evidence="4 5" id="KW-0539">Nucleus</keyword>
<reference evidence="7 8" key="1">
    <citation type="journal article" name="Sci. Rep.">
        <title>Genome-scale phylogenetic analyses confirm Olpidium as the closest living zoosporic fungus to the non-flagellated, terrestrial fungi.</title>
        <authorList>
            <person name="Chang Y."/>
            <person name="Rochon D."/>
            <person name="Sekimoto S."/>
            <person name="Wang Y."/>
            <person name="Chovatia M."/>
            <person name="Sandor L."/>
            <person name="Salamov A."/>
            <person name="Grigoriev I.V."/>
            <person name="Stajich J.E."/>
            <person name="Spatafora J.W."/>
        </authorList>
    </citation>
    <scope>NUCLEOTIDE SEQUENCE [LARGE SCALE GENOMIC DNA]</scope>
    <source>
        <strain evidence="7">S191</strain>
    </source>
</reference>
<feature type="non-terminal residue" evidence="7">
    <location>
        <position position="216"/>
    </location>
</feature>
<comment type="subcellular location">
    <subcellularLocation>
        <location evidence="1 5">Nucleus</location>
    </subcellularLocation>
</comment>
<dbReference type="GO" id="GO:0008023">
    <property type="term" value="C:transcription elongation factor complex"/>
    <property type="evidence" value="ECO:0007669"/>
    <property type="project" value="TreeGrafter"/>
</dbReference>
<keyword evidence="5" id="KW-0804">Transcription</keyword>